<dbReference type="InterPro" id="IPR027370">
    <property type="entry name" value="Znf-RING_euk"/>
</dbReference>
<dbReference type="EMBL" id="JADWDJ010000015">
    <property type="protein sequence ID" value="KAG5269327.1"/>
    <property type="molecule type" value="Genomic_DNA"/>
</dbReference>
<dbReference type="Gene3D" id="3.30.40.10">
    <property type="entry name" value="Zinc/RING finger domain, C3HC4 (zinc finger)"/>
    <property type="match status" value="1"/>
</dbReference>
<dbReference type="InterPro" id="IPR013320">
    <property type="entry name" value="ConA-like_dom_sf"/>
</dbReference>
<dbReference type="InterPro" id="IPR013083">
    <property type="entry name" value="Znf_RING/FYVE/PHD"/>
</dbReference>
<dbReference type="Pfam" id="PF13445">
    <property type="entry name" value="zf-RING_UBOX"/>
    <property type="match status" value="1"/>
</dbReference>
<evidence type="ECO:0000256" key="1">
    <source>
        <dbReference type="ARBA" id="ARBA00022588"/>
    </source>
</evidence>
<evidence type="ECO:0000256" key="4">
    <source>
        <dbReference type="ARBA" id="ARBA00022833"/>
    </source>
</evidence>
<keyword evidence="4" id="KW-0862">Zinc</keyword>
<dbReference type="SMART" id="SM00336">
    <property type="entry name" value="BBOX"/>
    <property type="match status" value="1"/>
</dbReference>
<dbReference type="Proteomes" id="UP000823561">
    <property type="component" value="Chromosome 15"/>
</dbReference>
<feature type="domain" description="B30.2/SPRY" evidence="11">
    <location>
        <begin position="413"/>
        <end position="607"/>
    </location>
</feature>
<dbReference type="PANTHER" id="PTHR25465">
    <property type="entry name" value="B-BOX DOMAIN CONTAINING"/>
    <property type="match status" value="1"/>
</dbReference>
<evidence type="ECO:0000256" key="6">
    <source>
        <dbReference type="PROSITE-ProRule" id="PRU00024"/>
    </source>
</evidence>
<keyword evidence="2" id="KW-0479">Metal-binding</keyword>
<dbReference type="SMART" id="SM00449">
    <property type="entry name" value="SPRY"/>
    <property type="match status" value="1"/>
</dbReference>
<dbReference type="PRINTS" id="PR01407">
    <property type="entry name" value="BUTYPHLNCDUF"/>
</dbReference>
<dbReference type="GO" id="GO:0005737">
    <property type="term" value="C:cytoplasm"/>
    <property type="evidence" value="ECO:0007669"/>
    <property type="project" value="UniProtKB-ARBA"/>
</dbReference>
<evidence type="ECO:0000259" key="9">
    <source>
        <dbReference type="PROSITE" id="PS50089"/>
    </source>
</evidence>
<gene>
    <name evidence="12" type="ORF">AALO_G00200780</name>
</gene>
<dbReference type="PROSITE" id="PS00518">
    <property type="entry name" value="ZF_RING_1"/>
    <property type="match status" value="1"/>
</dbReference>
<dbReference type="SMART" id="SM00184">
    <property type="entry name" value="RING"/>
    <property type="match status" value="1"/>
</dbReference>
<protein>
    <submittedName>
        <fullName evidence="12">Uncharacterized protein</fullName>
    </submittedName>
</protein>
<feature type="coiled-coil region" evidence="7">
    <location>
        <begin position="182"/>
        <end position="216"/>
    </location>
</feature>
<dbReference type="InterPro" id="IPR051051">
    <property type="entry name" value="E3_ubiq-ligase_TRIM/RNF"/>
</dbReference>
<evidence type="ECO:0000259" key="11">
    <source>
        <dbReference type="PROSITE" id="PS50188"/>
    </source>
</evidence>
<organism evidence="12 13">
    <name type="scientific">Alosa alosa</name>
    <name type="common">allis shad</name>
    <dbReference type="NCBI Taxonomy" id="278164"/>
    <lineage>
        <taxon>Eukaryota</taxon>
        <taxon>Metazoa</taxon>
        <taxon>Chordata</taxon>
        <taxon>Craniata</taxon>
        <taxon>Vertebrata</taxon>
        <taxon>Euteleostomi</taxon>
        <taxon>Actinopterygii</taxon>
        <taxon>Neopterygii</taxon>
        <taxon>Teleostei</taxon>
        <taxon>Clupei</taxon>
        <taxon>Clupeiformes</taxon>
        <taxon>Clupeoidei</taxon>
        <taxon>Clupeidae</taxon>
        <taxon>Alosa</taxon>
    </lineage>
</organism>
<name>A0AAV6G5D1_9TELE</name>
<evidence type="ECO:0000313" key="12">
    <source>
        <dbReference type="EMBL" id="KAG5269327.1"/>
    </source>
</evidence>
<keyword evidence="5" id="KW-0391">Immunity</keyword>
<dbReference type="InterPro" id="IPR001870">
    <property type="entry name" value="B30.2/SPRY"/>
</dbReference>
<keyword evidence="7" id="KW-0175">Coiled coil</keyword>
<dbReference type="Pfam" id="PF00622">
    <property type="entry name" value="SPRY"/>
    <property type="match status" value="1"/>
</dbReference>
<dbReference type="SMART" id="SM00589">
    <property type="entry name" value="PRY"/>
    <property type="match status" value="1"/>
</dbReference>
<dbReference type="PROSITE" id="PS50089">
    <property type="entry name" value="ZF_RING_2"/>
    <property type="match status" value="1"/>
</dbReference>
<reference evidence="12" key="1">
    <citation type="submission" date="2020-10" db="EMBL/GenBank/DDBJ databases">
        <title>Chromosome-scale genome assembly of the Allis shad, Alosa alosa.</title>
        <authorList>
            <person name="Margot Z."/>
            <person name="Christophe K."/>
            <person name="Cabau C."/>
            <person name="Louis A."/>
            <person name="Berthelot C."/>
            <person name="Parey E."/>
            <person name="Roest Crollius H."/>
            <person name="Montfort J."/>
            <person name="Robinson-Rechavi M."/>
            <person name="Bucao C."/>
            <person name="Bouchez O."/>
            <person name="Gislard M."/>
            <person name="Lluch J."/>
            <person name="Milhes M."/>
            <person name="Lampietro C."/>
            <person name="Lopez Roques C."/>
            <person name="Donnadieu C."/>
            <person name="Braasch I."/>
            <person name="Desvignes T."/>
            <person name="Postlethwait J."/>
            <person name="Bobe J."/>
            <person name="Guiguen Y."/>
        </authorList>
    </citation>
    <scope>NUCLEOTIDE SEQUENCE</scope>
    <source>
        <strain evidence="12">M-15738</strain>
        <tissue evidence="12">Blood</tissue>
    </source>
</reference>
<dbReference type="SUPFAM" id="SSF57845">
    <property type="entry name" value="B-box zinc-binding domain"/>
    <property type="match status" value="1"/>
</dbReference>
<dbReference type="Pfam" id="PF13765">
    <property type="entry name" value="PRY"/>
    <property type="match status" value="1"/>
</dbReference>
<dbReference type="CDD" id="cd19769">
    <property type="entry name" value="Bbox2_TRIM16-like"/>
    <property type="match status" value="1"/>
</dbReference>
<evidence type="ECO:0000256" key="7">
    <source>
        <dbReference type="SAM" id="Coils"/>
    </source>
</evidence>
<evidence type="ECO:0000256" key="5">
    <source>
        <dbReference type="ARBA" id="ARBA00022859"/>
    </source>
</evidence>
<dbReference type="AlphaFoldDB" id="A0AAV6G5D1"/>
<evidence type="ECO:0000256" key="2">
    <source>
        <dbReference type="ARBA" id="ARBA00022723"/>
    </source>
</evidence>
<dbReference type="Gene3D" id="2.60.120.920">
    <property type="match status" value="1"/>
</dbReference>
<dbReference type="InterPro" id="IPR001841">
    <property type="entry name" value="Znf_RING"/>
</dbReference>
<dbReference type="GO" id="GO:0045087">
    <property type="term" value="P:innate immune response"/>
    <property type="evidence" value="ECO:0007669"/>
    <property type="project" value="UniProtKB-KW"/>
</dbReference>
<dbReference type="PANTHER" id="PTHR25465:SF14">
    <property type="entry name" value="E3 UBIQUITIN-PROTEIN LIGASE TRIM65"/>
    <property type="match status" value="1"/>
</dbReference>
<keyword evidence="3 6" id="KW-0863">Zinc-finger</keyword>
<dbReference type="PROSITE" id="PS50188">
    <property type="entry name" value="B302_SPRY"/>
    <property type="match status" value="1"/>
</dbReference>
<dbReference type="GO" id="GO:0008270">
    <property type="term" value="F:zinc ion binding"/>
    <property type="evidence" value="ECO:0007669"/>
    <property type="project" value="UniProtKB-KW"/>
</dbReference>
<feature type="domain" description="RING-type" evidence="9">
    <location>
        <begin position="12"/>
        <end position="55"/>
    </location>
</feature>
<sequence>MASSWAPDEFVCSVCLEVLRDPATLPCGHTYCMLCIKKHWDQGASTNCYSCPQCRKTFNPRPSLSRSTVLAEALEKLKLRSQQQTDPSSPVYVTVLPSLPTSQDGSTAAEKGLYPQLPVTSPRLCPEHQQPLDLYCSDDKVFVCEDCGLYTHKGHQVVRPHEERREKQQEVVQMQAEILRRIQEKEKDLQDLPKALEVYRDQMQVFQNEIKETIVELVKSMELLGSQVEELVLQAHEAFSESRKDTHLSRLQQEVAQLRKQDQELRSLSCTPDDVRFLEELRTLSAQGLAGSEEVIDPQFEAIKSGIKAKLGRMTDRLQDLNKDTLTQIFRIVNDSNSARRMSNCQEASAGPIHISAASAEGPPLPSRPPGMARSATAATPGHARSDVPPPLPERPPAMMRAATLPVQRPTTNLLANPKPKTREEMLKFRFEPTLDLNTAYRHIRISDGARKATLRAEVVDASEHPDRFLYWRQVLCREPLAGSPYYWEVEWTGHKVTVGVTYRELERAANNNRSRLGYNPLSWGLYWSGSAFSVWHNDKATPLGGPKAHRIGIYLDQQEGVLAFYRVSHGKAELIHSLWENFTGPLFPGFRFWTGVGATIKISELE</sequence>
<dbReference type="Pfam" id="PF25600">
    <property type="entry name" value="TRIM_CC"/>
    <property type="match status" value="1"/>
</dbReference>
<dbReference type="InterPro" id="IPR003879">
    <property type="entry name" value="Butyrophylin_SPRY"/>
</dbReference>
<dbReference type="InterPro" id="IPR000315">
    <property type="entry name" value="Znf_B-box"/>
</dbReference>
<evidence type="ECO:0000259" key="10">
    <source>
        <dbReference type="PROSITE" id="PS50119"/>
    </source>
</evidence>
<proteinExistence type="predicted"/>
<dbReference type="InterPro" id="IPR006574">
    <property type="entry name" value="PRY"/>
</dbReference>
<dbReference type="InterPro" id="IPR043136">
    <property type="entry name" value="B30.2/SPRY_sf"/>
</dbReference>
<dbReference type="SUPFAM" id="SSF49899">
    <property type="entry name" value="Concanavalin A-like lectins/glucanases"/>
    <property type="match status" value="1"/>
</dbReference>
<evidence type="ECO:0000256" key="8">
    <source>
        <dbReference type="SAM" id="MobiDB-lite"/>
    </source>
</evidence>
<dbReference type="InterPro" id="IPR058030">
    <property type="entry name" value="TRIM8/14/16/25/29/45/65_CC"/>
</dbReference>
<dbReference type="SUPFAM" id="SSF57850">
    <property type="entry name" value="RING/U-box"/>
    <property type="match status" value="1"/>
</dbReference>
<dbReference type="Pfam" id="PF00643">
    <property type="entry name" value="zf-B_box"/>
    <property type="match status" value="1"/>
</dbReference>
<feature type="region of interest" description="Disordered" evidence="8">
    <location>
        <begin position="357"/>
        <end position="395"/>
    </location>
</feature>
<dbReference type="InterPro" id="IPR017907">
    <property type="entry name" value="Znf_RING_CS"/>
</dbReference>
<comment type="caution">
    <text evidence="12">The sequence shown here is derived from an EMBL/GenBank/DDBJ whole genome shotgun (WGS) entry which is preliminary data.</text>
</comment>
<evidence type="ECO:0000313" key="13">
    <source>
        <dbReference type="Proteomes" id="UP000823561"/>
    </source>
</evidence>
<evidence type="ECO:0000256" key="3">
    <source>
        <dbReference type="ARBA" id="ARBA00022771"/>
    </source>
</evidence>
<dbReference type="InterPro" id="IPR003877">
    <property type="entry name" value="SPRY_dom"/>
</dbReference>
<feature type="domain" description="B box-type" evidence="10">
    <location>
        <begin position="120"/>
        <end position="160"/>
    </location>
</feature>
<accession>A0AAV6G5D1</accession>
<dbReference type="Gene3D" id="3.30.160.60">
    <property type="entry name" value="Classic Zinc Finger"/>
    <property type="match status" value="1"/>
</dbReference>
<keyword evidence="13" id="KW-1185">Reference proteome</keyword>
<keyword evidence="1" id="KW-0399">Innate immunity</keyword>
<dbReference type="PROSITE" id="PS50119">
    <property type="entry name" value="ZF_BBOX"/>
    <property type="match status" value="1"/>
</dbReference>